<keyword evidence="2" id="KW-1185">Reference proteome</keyword>
<evidence type="ECO:0000313" key="2">
    <source>
        <dbReference type="Proteomes" id="UP001303046"/>
    </source>
</evidence>
<dbReference type="EMBL" id="JAVFWL010000002">
    <property type="protein sequence ID" value="KAK6738025.1"/>
    <property type="molecule type" value="Genomic_DNA"/>
</dbReference>
<name>A0ABR1CIV3_NECAM</name>
<reference evidence="1 2" key="1">
    <citation type="submission" date="2023-08" db="EMBL/GenBank/DDBJ databases">
        <title>A Necator americanus chromosomal reference genome.</title>
        <authorList>
            <person name="Ilik V."/>
            <person name="Petrzelkova K.J."/>
            <person name="Pardy F."/>
            <person name="Fuh T."/>
            <person name="Niatou-Singa F.S."/>
            <person name="Gouil Q."/>
            <person name="Baker L."/>
            <person name="Ritchie M.E."/>
            <person name="Jex A.R."/>
            <person name="Gazzola D."/>
            <person name="Li H."/>
            <person name="Toshio Fujiwara R."/>
            <person name="Zhan B."/>
            <person name="Aroian R.V."/>
            <person name="Pafco B."/>
            <person name="Schwarz E.M."/>
        </authorList>
    </citation>
    <scope>NUCLEOTIDE SEQUENCE [LARGE SCALE GENOMIC DNA]</scope>
    <source>
        <strain evidence="1 2">Aroian</strain>
        <tissue evidence="1">Whole animal</tissue>
    </source>
</reference>
<accession>A0ABR1CIV3</accession>
<organism evidence="1 2">
    <name type="scientific">Necator americanus</name>
    <name type="common">Human hookworm</name>
    <dbReference type="NCBI Taxonomy" id="51031"/>
    <lineage>
        <taxon>Eukaryota</taxon>
        <taxon>Metazoa</taxon>
        <taxon>Ecdysozoa</taxon>
        <taxon>Nematoda</taxon>
        <taxon>Chromadorea</taxon>
        <taxon>Rhabditida</taxon>
        <taxon>Rhabditina</taxon>
        <taxon>Rhabditomorpha</taxon>
        <taxon>Strongyloidea</taxon>
        <taxon>Ancylostomatidae</taxon>
        <taxon>Bunostominae</taxon>
        <taxon>Necator</taxon>
    </lineage>
</organism>
<comment type="caution">
    <text evidence="1">The sequence shown here is derived from an EMBL/GenBank/DDBJ whole genome shotgun (WGS) entry which is preliminary data.</text>
</comment>
<sequence length="70" mass="7926">MYRRITSGRYQHLAPPSKVATEKRLRFSGHVIRRPADRLVQGSVTHLYTQPERPAKAGLQTLCGVRFAPP</sequence>
<evidence type="ECO:0000313" key="1">
    <source>
        <dbReference type="EMBL" id="KAK6738025.1"/>
    </source>
</evidence>
<gene>
    <name evidence="1" type="primary">Necator_chrII.g8037</name>
    <name evidence="1" type="ORF">RB195_020243</name>
</gene>
<proteinExistence type="predicted"/>
<protein>
    <submittedName>
        <fullName evidence="1">Uncharacterized protein</fullName>
    </submittedName>
</protein>
<dbReference type="Proteomes" id="UP001303046">
    <property type="component" value="Unassembled WGS sequence"/>
</dbReference>